<evidence type="ECO:0000256" key="2">
    <source>
        <dbReference type="ARBA" id="ARBA00022448"/>
    </source>
</evidence>
<accession>A0ABR7DIA0</accession>
<proteinExistence type="predicted"/>
<dbReference type="SUPFAM" id="SSF52728">
    <property type="entry name" value="PTS IIb component"/>
    <property type="match status" value="1"/>
</dbReference>
<evidence type="ECO:0000256" key="7">
    <source>
        <dbReference type="ARBA" id="ARBA00022777"/>
    </source>
</evidence>
<dbReference type="Proteomes" id="UP000596929">
    <property type="component" value="Unassembled WGS sequence"/>
</dbReference>
<name>A0ABR7DIA0_9CLOT</name>
<keyword evidence="4 9" id="KW-0762">Sugar transport</keyword>
<comment type="subcellular location">
    <subcellularLocation>
        <location evidence="1">Cytoplasm</location>
    </subcellularLocation>
</comment>
<organism evidence="9 10">
    <name type="scientific">Clostridium hominis</name>
    <dbReference type="NCBI Taxonomy" id="2763036"/>
    <lineage>
        <taxon>Bacteria</taxon>
        <taxon>Bacillati</taxon>
        <taxon>Bacillota</taxon>
        <taxon>Clostridia</taxon>
        <taxon>Eubacteriales</taxon>
        <taxon>Clostridiaceae</taxon>
        <taxon>Clostridium</taxon>
    </lineage>
</organism>
<dbReference type="InterPro" id="IPR036667">
    <property type="entry name" value="PTS_IIB_sorbose-sp_sf"/>
</dbReference>
<keyword evidence="6" id="KW-0598">Phosphotransferase system</keyword>
<feature type="domain" description="PTS EIIB type-4" evidence="8">
    <location>
        <begin position="1"/>
        <end position="153"/>
    </location>
</feature>
<keyword evidence="10" id="KW-1185">Reference proteome</keyword>
<evidence type="ECO:0000313" key="10">
    <source>
        <dbReference type="Proteomes" id="UP000596929"/>
    </source>
</evidence>
<evidence type="ECO:0000256" key="3">
    <source>
        <dbReference type="ARBA" id="ARBA00022490"/>
    </source>
</evidence>
<evidence type="ECO:0000256" key="6">
    <source>
        <dbReference type="ARBA" id="ARBA00022683"/>
    </source>
</evidence>
<evidence type="ECO:0000259" key="8">
    <source>
        <dbReference type="PROSITE" id="PS51101"/>
    </source>
</evidence>
<comment type="caution">
    <text evidence="9">The sequence shown here is derived from an EMBL/GenBank/DDBJ whole genome shotgun (WGS) entry which is preliminary data.</text>
</comment>
<keyword evidence="5" id="KW-0808">Transferase</keyword>
<keyword evidence="2" id="KW-0813">Transport</keyword>
<protein>
    <submittedName>
        <fullName evidence="9">PTS sugar transporter subunit IIB</fullName>
    </submittedName>
</protein>
<keyword evidence="7" id="KW-0418">Kinase</keyword>
<dbReference type="Pfam" id="PF03830">
    <property type="entry name" value="PTSIIB_sorb"/>
    <property type="match status" value="1"/>
</dbReference>
<dbReference type="PROSITE" id="PS51101">
    <property type="entry name" value="PTS_EIIB_TYPE_4"/>
    <property type="match status" value="1"/>
</dbReference>
<sequence length="153" mass="17101">MALALLRIDDRLIHGQIVTTWVKEVKATNIIIANDALSKDEFIKDVITMAAPPTVKAEVKSIKETVRTMNSEEFKTKRVLILTKNVEDVLALKDEGLEIKYLNVGGMGAGKNTKVIYRNISITDKQLELLRELKAQGVEIEFKLVPAEKGLKI</sequence>
<gene>
    <name evidence="9" type="ORF">H8S20_16260</name>
</gene>
<reference evidence="9 10" key="1">
    <citation type="submission" date="2020-08" db="EMBL/GenBank/DDBJ databases">
        <title>Genome public.</title>
        <authorList>
            <person name="Liu C."/>
            <person name="Sun Q."/>
        </authorList>
    </citation>
    <scope>NUCLEOTIDE SEQUENCE [LARGE SCALE GENOMIC DNA]</scope>
    <source>
        <strain evidence="9 10">NSJ-6</strain>
    </source>
</reference>
<evidence type="ECO:0000313" key="9">
    <source>
        <dbReference type="EMBL" id="MBC5630413.1"/>
    </source>
</evidence>
<dbReference type="Gene3D" id="3.40.35.10">
    <property type="entry name" value="Phosphotransferase system, sorbose subfamily IIB component"/>
    <property type="match status" value="1"/>
</dbReference>
<keyword evidence="3" id="KW-0963">Cytoplasm</keyword>
<dbReference type="EMBL" id="JACOOO010000038">
    <property type="protein sequence ID" value="MBC5630413.1"/>
    <property type="molecule type" value="Genomic_DNA"/>
</dbReference>
<dbReference type="InterPro" id="IPR004720">
    <property type="entry name" value="PTS_IIB_sorbose-sp"/>
</dbReference>
<evidence type="ECO:0000256" key="5">
    <source>
        <dbReference type="ARBA" id="ARBA00022679"/>
    </source>
</evidence>
<evidence type="ECO:0000256" key="1">
    <source>
        <dbReference type="ARBA" id="ARBA00004496"/>
    </source>
</evidence>
<dbReference type="RefSeq" id="WP_032118301.1">
    <property type="nucleotide sequence ID" value="NZ_JACOOO010000038.1"/>
</dbReference>
<evidence type="ECO:0000256" key="4">
    <source>
        <dbReference type="ARBA" id="ARBA00022597"/>
    </source>
</evidence>